<evidence type="ECO:0000313" key="2">
    <source>
        <dbReference type="Proteomes" id="UP001152320"/>
    </source>
</evidence>
<dbReference type="AlphaFoldDB" id="A0A9Q1H7T9"/>
<name>A0A9Q1H7T9_HOLLE</name>
<reference evidence="1" key="1">
    <citation type="submission" date="2021-10" db="EMBL/GenBank/DDBJ databases">
        <title>Tropical sea cucumber genome reveals ecological adaptation and Cuvierian tubules defense mechanism.</title>
        <authorList>
            <person name="Chen T."/>
        </authorList>
    </citation>
    <scope>NUCLEOTIDE SEQUENCE</scope>
    <source>
        <strain evidence="1">Nanhai2018</strain>
        <tissue evidence="1">Muscle</tissue>
    </source>
</reference>
<evidence type="ECO:0000313" key="1">
    <source>
        <dbReference type="EMBL" id="KAJ8035863.1"/>
    </source>
</evidence>
<comment type="caution">
    <text evidence="1">The sequence shown here is derived from an EMBL/GenBank/DDBJ whole genome shotgun (WGS) entry which is preliminary data.</text>
</comment>
<proteinExistence type="predicted"/>
<dbReference type="Proteomes" id="UP001152320">
    <property type="component" value="Chromosome 9"/>
</dbReference>
<keyword evidence="2" id="KW-1185">Reference proteome</keyword>
<accession>A0A9Q1H7T9</accession>
<sequence>MQHSEVEELKKKVVDLTKKWEEFATKPQLLLRHSKPFLIMVTNKADHRKACGDLNNAITGGDFELYLVFLKAELKILAKMNTALKLPGQSVYTAYATISDAVQEFAEPIVWDERKSWEELLSDDNVRDFGSDLVFHVSEFLTLKEQLIENGVLTGDQAEQVH</sequence>
<organism evidence="1 2">
    <name type="scientific">Holothuria leucospilota</name>
    <name type="common">Black long sea cucumber</name>
    <name type="synonym">Mertensiothuria leucospilota</name>
    <dbReference type="NCBI Taxonomy" id="206669"/>
    <lineage>
        <taxon>Eukaryota</taxon>
        <taxon>Metazoa</taxon>
        <taxon>Echinodermata</taxon>
        <taxon>Eleutherozoa</taxon>
        <taxon>Echinozoa</taxon>
        <taxon>Holothuroidea</taxon>
        <taxon>Aspidochirotacea</taxon>
        <taxon>Aspidochirotida</taxon>
        <taxon>Holothuriidae</taxon>
        <taxon>Holothuria</taxon>
    </lineage>
</organism>
<protein>
    <submittedName>
        <fullName evidence="1">Uncharacterized protein</fullName>
    </submittedName>
</protein>
<dbReference type="EMBL" id="JAIZAY010000009">
    <property type="protein sequence ID" value="KAJ8035863.1"/>
    <property type="molecule type" value="Genomic_DNA"/>
</dbReference>
<dbReference type="OrthoDB" id="6284328at2759"/>
<gene>
    <name evidence="1" type="ORF">HOLleu_19675</name>
</gene>